<evidence type="ECO:0000313" key="2">
    <source>
        <dbReference type="Proteomes" id="UP001595530"/>
    </source>
</evidence>
<accession>A0ABV7FBF0</accession>
<proteinExistence type="predicted"/>
<sequence length="53" mass="5863">MGARLMRNGYNVKQLTDTLGVKPREVRSFLAGQLAAERTQELHDRLLAAGVPL</sequence>
<protein>
    <submittedName>
        <fullName evidence="1">Uncharacterized protein</fullName>
    </submittedName>
</protein>
<dbReference type="RefSeq" id="WP_390329721.1">
    <property type="nucleotide sequence ID" value="NZ_JBHRTP010000091.1"/>
</dbReference>
<gene>
    <name evidence="1" type="ORF">ACFOFO_23800</name>
</gene>
<keyword evidence="2" id="KW-1185">Reference proteome</keyword>
<comment type="caution">
    <text evidence="1">The sequence shown here is derived from an EMBL/GenBank/DDBJ whole genome shotgun (WGS) entry which is preliminary data.</text>
</comment>
<name>A0ABV7FBF0_9BURK</name>
<reference evidence="2" key="1">
    <citation type="journal article" date="2019" name="Int. J. Syst. Evol. Microbiol.">
        <title>The Global Catalogue of Microorganisms (GCM) 10K type strain sequencing project: providing services to taxonomists for standard genome sequencing and annotation.</title>
        <authorList>
            <consortium name="The Broad Institute Genomics Platform"/>
            <consortium name="The Broad Institute Genome Sequencing Center for Infectious Disease"/>
            <person name="Wu L."/>
            <person name="Ma J."/>
        </authorList>
    </citation>
    <scope>NUCLEOTIDE SEQUENCE [LARGE SCALE GENOMIC DNA]</scope>
    <source>
        <strain evidence="2">KCTC 42986</strain>
    </source>
</reference>
<organism evidence="1 2">
    <name type="scientific">Undibacterium arcticum</name>
    <dbReference type="NCBI Taxonomy" id="1762892"/>
    <lineage>
        <taxon>Bacteria</taxon>
        <taxon>Pseudomonadati</taxon>
        <taxon>Pseudomonadota</taxon>
        <taxon>Betaproteobacteria</taxon>
        <taxon>Burkholderiales</taxon>
        <taxon>Oxalobacteraceae</taxon>
        <taxon>Undibacterium</taxon>
    </lineage>
</organism>
<dbReference type="Proteomes" id="UP001595530">
    <property type="component" value="Unassembled WGS sequence"/>
</dbReference>
<dbReference type="EMBL" id="JBHRTP010000091">
    <property type="protein sequence ID" value="MFC3110940.1"/>
    <property type="molecule type" value="Genomic_DNA"/>
</dbReference>
<evidence type="ECO:0000313" key="1">
    <source>
        <dbReference type="EMBL" id="MFC3110940.1"/>
    </source>
</evidence>